<dbReference type="AlphaFoldDB" id="A0A9X0WDG5"/>
<dbReference type="Pfam" id="PF03683">
    <property type="entry name" value="UPF0175"/>
    <property type="match status" value="1"/>
</dbReference>
<dbReference type="RefSeq" id="WP_200250777.1">
    <property type="nucleotide sequence ID" value="NZ_NRRY01000077.1"/>
</dbReference>
<name>A0A9X0WDG5_9GAMM</name>
<dbReference type="Proteomes" id="UP001138768">
    <property type="component" value="Unassembled WGS sequence"/>
</dbReference>
<proteinExistence type="predicted"/>
<dbReference type="InterPro" id="IPR005368">
    <property type="entry name" value="UPF0175"/>
</dbReference>
<dbReference type="EMBL" id="NRRY01000077">
    <property type="protein sequence ID" value="MBK1621473.1"/>
    <property type="molecule type" value="Genomic_DNA"/>
</dbReference>
<evidence type="ECO:0000313" key="1">
    <source>
        <dbReference type="EMBL" id="MBK1621473.1"/>
    </source>
</evidence>
<keyword evidence="2" id="KW-1185">Reference proteome</keyword>
<sequence length="71" mass="7665">MTTRITFDFDASALGALRLALQEFARELRIAAAVQCYAHGIVSQGKALDLTELPPHCCGTHTHPDSEDGQP</sequence>
<gene>
    <name evidence="1" type="ORF">CKO42_24290</name>
</gene>
<evidence type="ECO:0000313" key="2">
    <source>
        <dbReference type="Proteomes" id="UP001138768"/>
    </source>
</evidence>
<comment type="caution">
    <text evidence="1">The sequence shown here is derived from an EMBL/GenBank/DDBJ whole genome shotgun (WGS) entry which is preliminary data.</text>
</comment>
<organism evidence="1 2">
    <name type="scientific">Lamprobacter modestohalophilus</name>
    <dbReference type="NCBI Taxonomy" id="1064514"/>
    <lineage>
        <taxon>Bacteria</taxon>
        <taxon>Pseudomonadati</taxon>
        <taxon>Pseudomonadota</taxon>
        <taxon>Gammaproteobacteria</taxon>
        <taxon>Chromatiales</taxon>
        <taxon>Chromatiaceae</taxon>
        <taxon>Lamprobacter</taxon>
    </lineage>
</organism>
<reference evidence="1 2" key="1">
    <citation type="journal article" date="2020" name="Microorganisms">
        <title>Osmotic Adaptation and Compatible Solute Biosynthesis of Phototrophic Bacteria as Revealed from Genome Analyses.</title>
        <authorList>
            <person name="Imhoff J.F."/>
            <person name="Rahn T."/>
            <person name="Kunzel S."/>
            <person name="Keller A."/>
            <person name="Neulinger S.C."/>
        </authorList>
    </citation>
    <scope>NUCLEOTIDE SEQUENCE [LARGE SCALE GENOMIC DNA]</scope>
    <source>
        <strain evidence="1 2">DSM 25653</strain>
    </source>
</reference>
<accession>A0A9X0WDG5</accession>
<protein>
    <submittedName>
        <fullName evidence="1">Uncharacterized protein</fullName>
    </submittedName>
</protein>